<dbReference type="SUPFAM" id="SSF52540">
    <property type="entry name" value="P-loop containing nucleoside triphosphate hydrolases"/>
    <property type="match status" value="1"/>
</dbReference>
<evidence type="ECO:0000313" key="7">
    <source>
        <dbReference type="EMBL" id="RCN57230.1"/>
    </source>
</evidence>
<dbReference type="AlphaFoldDB" id="A0A368HI78"/>
<dbReference type="Pfam" id="PF00005">
    <property type="entry name" value="ABC_tran"/>
    <property type="match status" value="1"/>
</dbReference>
<dbReference type="InterPro" id="IPR027417">
    <property type="entry name" value="P-loop_NTPase"/>
</dbReference>
<proteinExistence type="inferred from homology"/>
<gene>
    <name evidence="7" type="ORF">C4900_13170</name>
</gene>
<keyword evidence="4" id="KW-0547">Nucleotide-binding</keyword>
<evidence type="ECO:0000259" key="6">
    <source>
        <dbReference type="PROSITE" id="PS50893"/>
    </source>
</evidence>
<sequence length="311" mass="33785">MQRRAPSGACRALGSGRSLAAAQAARGAGPAGVSGRLPWGGDRRCACRYRRRSPPPGAVSGPGSEPLTESAISVTDLSKRYGTVTAVASLSFDLASGRVLGLLGGNGAGKTTTLAMLMGLLLPSTGSIRVLGEDLLRHRYRVLPWINFSSPYVDLPHRLTVYQNLRVYAGLYGVRHARSRIDELARDLDLTELLDRPYGRLSAGQKTRASLAKALINRPRLLLLDEPTASLDPDTADRLRTYLRDYQEASGAGVVLASHNMLEVERLCHEVIMLRHGRIFDRGAPADLIGKYGRETLEEVFLDMARGRSQL</sequence>
<dbReference type="CDD" id="cd03230">
    <property type="entry name" value="ABC_DR_subfamily_A"/>
    <property type="match status" value="1"/>
</dbReference>
<reference evidence="7 8" key="1">
    <citation type="submission" date="2018-02" db="EMBL/GenBank/DDBJ databases">
        <title>Insights into the biology of acidophilic members of the Acidiferrobacteraceae family derived from comparative genomic analyses.</title>
        <authorList>
            <person name="Issotta F."/>
            <person name="Thyssen C."/>
            <person name="Mena C."/>
            <person name="Moya A."/>
            <person name="Bellenberg S."/>
            <person name="Sproer C."/>
            <person name="Covarrubias P.C."/>
            <person name="Sand W."/>
            <person name="Quatrini R."/>
            <person name="Vera M."/>
        </authorList>
    </citation>
    <scope>NUCLEOTIDE SEQUENCE [LARGE SCALE GENOMIC DNA]</scope>
    <source>
        <strain evidence="8">m-1</strain>
    </source>
</reference>
<dbReference type="PANTHER" id="PTHR42711">
    <property type="entry name" value="ABC TRANSPORTER ATP-BINDING PROTEIN"/>
    <property type="match status" value="1"/>
</dbReference>
<dbReference type="SMART" id="SM00382">
    <property type="entry name" value="AAA"/>
    <property type="match status" value="1"/>
</dbReference>
<evidence type="ECO:0000256" key="5">
    <source>
        <dbReference type="ARBA" id="ARBA00022840"/>
    </source>
</evidence>
<dbReference type="InterPro" id="IPR003593">
    <property type="entry name" value="AAA+_ATPase"/>
</dbReference>
<dbReference type="OrthoDB" id="9778870at2"/>
<evidence type="ECO:0000256" key="2">
    <source>
        <dbReference type="ARBA" id="ARBA00022448"/>
    </source>
</evidence>
<dbReference type="EMBL" id="PSYR01000002">
    <property type="protein sequence ID" value="RCN57230.1"/>
    <property type="molecule type" value="Genomic_DNA"/>
</dbReference>
<keyword evidence="2" id="KW-0813">Transport</keyword>
<keyword evidence="3" id="KW-0536">Nodulation</keyword>
<organism evidence="7 8">
    <name type="scientific">Acidiferrobacter thiooxydans</name>
    <dbReference type="NCBI Taxonomy" id="163359"/>
    <lineage>
        <taxon>Bacteria</taxon>
        <taxon>Pseudomonadati</taxon>
        <taxon>Pseudomonadota</taxon>
        <taxon>Gammaproteobacteria</taxon>
        <taxon>Acidiferrobacterales</taxon>
        <taxon>Acidiferrobacteraceae</taxon>
        <taxon>Acidiferrobacter</taxon>
    </lineage>
</organism>
<dbReference type="GO" id="GO:0016887">
    <property type="term" value="F:ATP hydrolysis activity"/>
    <property type="evidence" value="ECO:0007669"/>
    <property type="project" value="InterPro"/>
</dbReference>
<comment type="caution">
    <text evidence="7">The sequence shown here is derived from an EMBL/GenBank/DDBJ whole genome shotgun (WGS) entry which is preliminary data.</text>
</comment>
<dbReference type="InterPro" id="IPR017871">
    <property type="entry name" value="ABC_transporter-like_CS"/>
</dbReference>
<dbReference type="PANTHER" id="PTHR42711:SF5">
    <property type="entry name" value="ABC TRANSPORTER ATP-BINDING PROTEIN NATA"/>
    <property type="match status" value="1"/>
</dbReference>
<feature type="domain" description="ABC transporter" evidence="6">
    <location>
        <begin position="72"/>
        <end position="301"/>
    </location>
</feature>
<dbReference type="Gene3D" id="3.40.50.300">
    <property type="entry name" value="P-loop containing nucleotide triphosphate hydrolases"/>
    <property type="match status" value="1"/>
</dbReference>
<dbReference type="InterPro" id="IPR003439">
    <property type="entry name" value="ABC_transporter-like_ATP-bd"/>
</dbReference>
<name>A0A368HI78_9GAMM</name>
<accession>A0A368HI78</accession>
<evidence type="ECO:0000256" key="4">
    <source>
        <dbReference type="ARBA" id="ARBA00022741"/>
    </source>
</evidence>
<dbReference type="InterPro" id="IPR050763">
    <property type="entry name" value="ABC_transporter_ATP-binding"/>
</dbReference>
<evidence type="ECO:0000256" key="1">
    <source>
        <dbReference type="ARBA" id="ARBA00005417"/>
    </source>
</evidence>
<comment type="similarity">
    <text evidence="1">Belongs to the ABC transporter superfamily.</text>
</comment>
<evidence type="ECO:0000313" key="8">
    <source>
        <dbReference type="Proteomes" id="UP000253250"/>
    </source>
</evidence>
<dbReference type="PROSITE" id="PS00211">
    <property type="entry name" value="ABC_TRANSPORTER_1"/>
    <property type="match status" value="1"/>
</dbReference>
<dbReference type="GO" id="GO:0005524">
    <property type="term" value="F:ATP binding"/>
    <property type="evidence" value="ECO:0007669"/>
    <property type="project" value="UniProtKB-KW"/>
</dbReference>
<keyword evidence="8" id="KW-1185">Reference proteome</keyword>
<keyword evidence="5 7" id="KW-0067">ATP-binding</keyword>
<dbReference type="Proteomes" id="UP000253250">
    <property type="component" value="Unassembled WGS sequence"/>
</dbReference>
<dbReference type="PROSITE" id="PS50893">
    <property type="entry name" value="ABC_TRANSPORTER_2"/>
    <property type="match status" value="1"/>
</dbReference>
<evidence type="ECO:0000256" key="3">
    <source>
        <dbReference type="ARBA" id="ARBA00022458"/>
    </source>
</evidence>
<protein>
    <submittedName>
        <fullName evidence="7">ABC transporter ATP-binding protein</fullName>
    </submittedName>
</protein>